<sequence>MARRRRRRPRGNDDRPRSNEEIRSSKVRVIHPQEAEKEHEVVPIDRAREIAESYNLDLVEVAPNAKPPVCKVLDFGKYMYKKKKKEKEAKKKQHTVQVKELRFRPNTDDHDLNFKTRHARGFLEDGDKVKATVQFRGRDMLYTDRGKELLLDLAEELSDISEIESKPNMEGRRMFMMLAPSGKGN</sequence>
<evidence type="ECO:0000259" key="8">
    <source>
        <dbReference type="Pfam" id="PF05198"/>
    </source>
</evidence>
<comment type="subcellular location">
    <subcellularLocation>
        <location evidence="4">Cytoplasm</location>
    </subcellularLocation>
</comment>
<name>A0ABT3PL22_9BACT</name>
<gene>
    <name evidence="4 9" type="primary">infC</name>
    <name evidence="9" type="ORF">J6I44_06285</name>
</gene>
<reference evidence="9 10" key="1">
    <citation type="submission" date="2021-03" db="EMBL/GenBank/DDBJ databases">
        <title>Aliifodinibius sp. nov., a new bacterium isolated from saline soil.</title>
        <authorList>
            <person name="Galisteo C."/>
            <person name="De La Haba R."/>
            <person name="Sanchez-Porro C."/>
            <person name="Ventosa A."/>
        </authorList>
    </citation>
    <scope>NUCLEOTIDE SEQUENCE [LARGE SCALE GENOMIC DNA]</scope>
    <source>
        <strain evidence="9 10">1BSP15-2V2</strain>
    </source>
</reference>
<evidence type="ECO:0000259" key="7">
    <source>
        <dbReference type="Pfam" id="PF00707"/>
    </source>
</evidence>
<keyword evidence="4" id="KW-0963">Cytoplasm</keyword>
<evidence type="ECO:0000313" key="9">
    <source>
        <dbReference type="EMBL" id="MCW9706453.1"/>
    </source>
</evidence>
<feature type="domain" description="Translation initiation factor 3 N-terminal" evidence="8">
    <location>
        <begin position="19"/>
        <end position="89"/>
    </location>
</feature>
<dbReference type="Pfam" id="PF05198">
    <property type="entry name" value="IF3_N"/>
    <property type="match status" value="1"/>
</dbReference>
<feature type="compositionally biased region" description="Basic and acidic residues" evidence="6">
    <location>
        <begin position="10"/>
        <end position="24"/>
    </location>
</feature>
<comment type="function">
    <text evidence="4">IF-3 binds to the 30S ribosomal subunit and shifts the equilibrium between 70S ribosomes and their 50S and 30S subunits in favor of the free subunits, thus enhancing the availability of 30S subunits on which protein synthesis initiation begins.</text>
</comment>
<dbReference type="PANTHER" id="PTHR10938:SF0">
    <property type="entry name" value="TRANSLATION INITIATION FACTOR IF-3, MITOCHONDRIAL"/>
    <property type="match status" value="1"/>
</dbReference>
<evidence type="ECO:0000256" key="5">
    <source>
        <dbReference type="NCBIfam" id="TIGR00168"/>
    </source>
</evidence>
<evidence type="ECO:0000256" key="3">
    <source>
        <dbReference type="ARBA" id="ARBA00022917"/>
    </source>
</evidence>
<dbReference type="Proteomes" id="UP001207918">
    <property type="component" value="Unassembled WGS sequence"/>
</dbReference>
<comment type="caution">
    <text evidence="9">The sequence shown here is derived from an EMBL/GenBank/DDBJ whole genome shotgun (WGS) entry which is preliminary data.</text>
</comment>
<evidence type="ECO:0000256" key="6">
    <source>
        <dbReference type="SAM" id="MobiDB-lite"/>
    </source>
</evidence>
<dbReference type="GO" id="GO:0003743">
    <property type="term" value="F:translation initiation factor activity"/>
    <property type="evidence" value="ECO:0007669"/>
    <property type="project" value="UniProtKB-KW"/>
</dbReference>
<evidence type="ECO:0000256" key="1">
    <source>
        <dbReference type="ARBA" id="ARBA00005439"/>
    </source>
</evidence>
<dbReference type="Pfam" id="PF00707">
    <property type="entry name" value="IF3_C"/>
    <property type="match status" value="1"/>
</dbReference>
<dbReference type="NCBIfam" id="TIGR00168">
    <property type="entry name" value="infC"/>
    <property type="match status" value="1"/>
</dbReference>
<dbReference type="SUPFAM" id="SSF54364">
    <property type="entry name" value="Translation initiation factor IF3, N-terminal domain"/>
    <property type="match status" value="1"/>
</dbReference>
<dbReference type="HAMAP" id="MF_00080">
    <property type="entry name" value="IF_3"/>
    <property type="match status" value="1"/>
</dbReference>
<dbReference type="InterPro" id="IPR001288">
    <property type="entry name" value="Translation_initiation_fac_3"/>
</dbReference>
<organism evidence="9 10">
    <name type="scientific">Fodinibius salsisoli</name>
    <dbReference type="NCBI Taxonomy" id="2820877"/>
    <lineage>
        <taxon>Bacteria</taxon>
        <taxon>Pseudomonadati</taxon>
        <taxon>Balneolota</taxon>
        <taxon>Balneolia</taxon>
        <taxon>Balneolales</taxon>
        <taxon>Balneolaceae</taxon>
        <taxon>Fodinibius</taxon>
    </lineage>
</organism>
<keyword evidence="2 4" id="KW-0396">Initiation factor</keyword>
<comment type="subunit">
    <text evidence="4">Monomer.</text>
</comment>
<protein>
    <recommendedName>
        <fullName evidence="4 5">Translation initiation factor IF-3</fullName>
    </recommendedName>
</protein>
<keyword evidence="3 4" id="KW-0648">Protein biosynthesis</keyword>
<evidence type="ECO:0000256" key="2">
    <source>
        <dbReference type="ARBA" id="ARBA00022540"/>
    </source>
</evidence>
<feature type="domain" description="Translation initiation factor 3 C-terminal" evidence="7">
    <location>
        <begin position="96"/>
        <end position="180"/>
    </location>
</feature>
<accession>A0ABT3PL22</accession>
<dbReference type="InterPro" id="IPR019814">
    <property type="entry name" value="Translation_initiation_fac_3_N"/>
</dbReference>
<evidence type="ECO:0000256" key="4">
    <source>
        <dbReference type="HAMAP-Rule" id="MF_00080"/>
    </source>
</evidence>
<comment type="similarity">
    <text evidence="1 4">Belongs to the IF-3 family.</text>
</comment>
<proteinExistence type="inferred from homology"/>
<dbReference type="RefSeq" id="WP_265765250.1">
    <property type="nucleotide sequence ID" value="NZ_JAGGJA010000003.1"/>
</dbReference>
<dbReference type="InterPro" id="IPR036788">
    <property type="entry name" value="T_IF-3_C_sf"/>
</dbReference>
<evidence type="ECO:0000313" key="10">
    <source>
        <dbReference type="Proteomes" id="UP001207918"/>
    </source>
</evidence>
<dbReference type="InterPro" id="IPR019815">
    <property type="entry name" value="Translation_initiation_fac_3_C"/>
</dbReference>
<dbReference type="EMBL" id="JAGGJA010000003">
    <property type="protein sequence ID" value="MCW9706453.1"/>
    <property type="molecule type" value="Genomic_DNA"/>
</dbReference>
<feature type="region of interest" description="Disordered" evidence="6">
    <location>
        <begin position="1"/>
        <end position="26"/>
    </location>
</feature>
<dbReference type="PANTHER" id="PTHR10938">
    <property type="entry name" value="TRANSLATION INITIATION FACTOR IF-3"/>
    <property type="match status" value="1"/>
</dbReference>
<dbReference type="Gene3D" id="3.30.110.10">
    <property type="entry name" value="Translation initiation factor 3 (IF-3), C-terminal domain"/>
    <property type="match status" value="1"/>
</dbReference>
<dbReference type="SUPFAM" id="SSF55200">
    <property type="entry name" value="Translation initiation factor IF3, C-terminal domain"/>
    <property type="match status" value="1"/>
</dbReference>
<keyword evidence="10" id="KW-1185">Reference proteome</keyword>
<dbReference type="Gene3D" id="3.10.20.80">
    <property type="entry name" value="Translation initiation factor 3 (IF-3), N-terminal domain"/>
    <property type="match status" value="1"/>
</dbReference>
<dbReference type="InterPro" id="IPR036787">
    <property type="entry name" value="T_IF-3_N_sf"/>
</dbReference>